<feature type="domain" description="Helix-turn-helix" evidence="1">
    <location>
        <begin position="21"/>
        <end position="71"/>
    </location>
</feature>
<evidence type="ECO:0000259" key="1">
    <source>
        <dbReference type="Pfam" id="PF12728"/>
    </source>
</evidence>
<reference evidence="2 3" key="1">
    <citation type="submission" date="2019-03" db="EMBL/GenBank/DDBJ databases">
        <title>Genomics of glacier-inhabiting Cryobacterium strains.</title>
        <authorList>
            <person name="Liu Q."/>
            <person name="Xin Y.-H."/>
        </authorList>
    </citation>
    <scope>NUCLEOTIDE SEQUENCE [LARGE SCALE GENOMIC DNA]</scope>
    <source>
        <strain evidence="2 3">Hh15</strain>
    </source>
</reference>
<dbReference type="OrthoDB" id="5524782at2"/>
<evidence type="ECO:0000313" key="3">
    <source>
        <dbReference type="Proteomes" id="UP000297654"/>
    </source>
</evidence>
<gene>
    <name evidence="2" type="ORF">E3O10_07410</name>
</gene>
<comment type="caution">
    <text evidence="2">The sequence shown here is derived from an EMBL/GenBank/DDBJ whole genome shotgun (WGS) entry which is preliminary data.</text>
</comment>
<dbReference type="AlphaFoldDB" id="A0A1H8LPV3"/>
<evidence type="ECO:0000313" key="2">
    <source>
        <dbReference type="EMBL" id="TFB89943.1"/>
    </source>
</evidence>
<dbReference type="EMBL" id="SOFF01000028">
    <property type="protein sequence ID" value="TFB89943.1"/>
    <property type="molecule type" value="Genomic_DNA"/>
</dbReference>
<dbReference type="Pfam" id="PF12728">
    <property type="entry name" value="HTH_17"/>
    <property type="match status" value="1"/>
</dbReference>
<organism evidence="2 3">
    <name type="scientific">Cryobacterium luteum</name>
    <dbReference type="NCBI Taxonomy" id="1424661"/>
    <lineage>
        <taxon>Bacteria</taxon>
        <taxon>Bacillati</taxon>
        <taxon>Actinomycetota</taxon>
        <taxon>Actinomycetes</taxon>
        <taxon>Micrococcales</taxon>
        <taxon>Microbacteriaceae</taxon>
        <taxon>Cryobacterium</taxon>
    </lineage>
</organism>
<dbReference type="STRING" id="1424661.SAMN05216281_13012"/>
<keyword evidence="2" id="KW-0238">DNA-binding</keyword>
<sequence>MDETTALVAWPDSMLGRYGDMLSVADVSRVLNLEPRNVRCLLTSTDSATRLPGVKIGKSWRIARDQLRIYLIFHHNEDSALSSPNDERGPTS</sequence>
<proteinExistence type="predicted"/>
<name>A0A1H8LPV3_9MICO</name>
<keyword evidence="3" id="KW-1185">Reference proteome</keyword>
<accession>A0A1H8LPV3</accession>
<dbReference type="RefSeq" id="WP_092112662.1">
    <property type="nucleotide sequence ID" value="NZ_FOCN01000030.1"/>
</dbReference>
<protein>
    <submittedName>
        <fullName evidence="2">DNA-binding protein</fullName>
    </submittedName>
</protein>
<dbReference type="GO" id="GO:0003677">
    <property type="term" value="F:DNA binding"/>
    <property type="evidence" value="ECO:0007669"/>
    <property type="project" value="UniProtKB-KW"/>
</dbReference>
<dbReference type="InterPro" id="IPR041657">
    <property type="entry name" value="HTH_17"/>
</dbReference>
<dbReference type="Proteomes" id="UP000297654">
    <property type="component" value="Unassembled WGS sequence"/>
</dbReference>